<dbReference type="AlphaFoldDB" id="A0A2G9HRJ3"/>
<dbReference type="PANTHER" id="PTHR33148">
    <property type="entry name" value="PLASTID MOVEMENT IMPAIRED PROTEIN-RELATED"/>
    <property type="match status" value="1"/>
</dbReference>
<proteinExistence type="predicted"/>
<comment type="caution">
    <text evidence="2">The sequence shown here is derived from an EMBL/GenBank/DDBJ whole genome shotgun (WGS) entry which is preliminary data.</text>
</comment>
<reference evidence="3" key="1">
    <citation type="journal article" date="2018" name="Gigascience">
        <title>Genome assembly of the Pink Ipe (Handroanthus impetiginosus, Bignoniaceae), a highly valued, ecologically keystone Neotropical timber forest tree.</title>
        <authorList>
            <person name="Silva-Junior O.B."/>
            <person name="Grattapaglia D."/>
            <person name="Novaes E."/>
            <person name="Collevatti R.G."/>
        </authorList>
    </citation>
    <scope>NUCLEOTIDE SEQUENCE [LARGE SCALE GENOMIC DNA]</scope>
    <source>
        <strain evidence="3">cv. UFG-1</strain>
    </source>
</reference>
<feature type="region of interest" description="Disordered" evidence="1">
    <location>
        <begin position="79"/>
        <end position="98"/>
    </location>
</feature>
<evidence type="ECO:0000256" key="1">
    <source>
        <dbReference type="SAM" id="MobiDB-lite"/>
    </source>
</evidence>
<dbReference type="Proteomes" id="UP000231279">
    <property type="component" value="Unassembled WGS sequence"/>
</dbReference>
<keyword evidence="3" id="KW-1185">Reference proteome</keyword>
<gene>
    <name evidence="2" type="ORF">CDL12_07163</name>
</gene>
<sequence>MGNCSQKAVTDATEGLDSRDITINSRRNLHGVEVLSAPRGGGVWKVKLVIDPKDLEQILSEEVNTEALIEQMRVAAANSTPKRGKSYGTHSSLMCSFK</sequence>
<evidence type="ECO:0000313" key="3">
    <source>
        <dbReference type="Proteomes" id="UP000231279"/>
    </source>
</evidence>
<evidence type="ECO:0000313" key="2">
    <source>
        <dbReference type="EMBL" id="PIN20147.1"/>
    </source>
</evidence>
<accession>A0A2G9HRJ3</accession>
<organism evidence="2 3">
    <name type="scientific">Handroanthus impetiginosus</name>
    <dbReference type="NCBI Taxonomy" id="429701"/>
    <lineage>
        <taxon>Eukaryota</taxon>
        <taxon>Viridiplantae</taxon>
        <taxon>Streptophyta</taxon>
        <taxon>Embryophyta</taxon>
        <taxon>Tracheophyta</taxon>
        <taxon>Spermatophyta</taxon>
        <taxon>Magnoliopsida</taxon>
        <taxon>eudicotyledons</taxon>
        <taxon>Gunneridae</taxon>
        <taxon>Pentapetalae</taxon>
        <taxon>asterids</taxon>
        <taxon>lamiids</taxon>
        <taxon>Lamiales</taxon>
        <taxon>Bignoniaceae</taxon>
        <taxon>Crescentiina</taxon>
        <taxon>Tabebuia alliance</taxon>
        <taxon>Handroanthus</taxon>
    </lineage>
</organism>
<dbReference type="OrthoDB" id="1916282at2759"/>
<dbReference type="PANTHER" id="PTHR33148:SF33">
    <property type="entry name" value="DUF4228 DOMAIN PROTEIN"/>
    <property type="match status" value="1"/>
</dbReference>
<feature type="compositionally biased region" description="Polar residues" evidence="1">
    <location>
        <begin position="88"/>
        <end position="98"/>
    </location>
</feature>
<dbReference type="EMBL" id="NKXS01001169">
    <property type="protein sequence ID" value="PIN20147.1"/>
    <property type="molecule type" value="Genomic_DNA"/>
</dbReference>
<protein>
    <submittedName>
        <fullName evidence="2">Uncharacterized protein</fullName>
    </submittedName>
</protein>
<name>A0A2G9HRJ3_9LAMI</name>